<dbReference type="InterPro" id="IPR017441">
    <property type="entry name" value="Protein_kinase_ATP_BS"/>
</dbReference>
<feature type="compositionally biased region" description="Polar residues" evidence="10">
    <location>
        <begin position="515"/>
        <end position="531"/>
    </location>
</feature>
<sequence length="838" mass="94539">MTQMRSIQFEKELRSIKEKKGGSRVFRRMSSTNRIGDIERIHSLRSTGPRRSSVDFDKLSYGRRGSLDYDSDPLNHEMRYLLETATGQKHLVAFMDQPQFKEQRQMSLVCMHCWLDCLAYTEIKSLQFRCTKAIEIYNYYVSKASPMFVEVLQESARQKIMDNMRELMKNLEEMDVVESPRTSKSGPGSLAKDNSFTGPAVEDLDLSKASFDKLNYKALSSDNFNALSNAAFRHLVNSVLFNFKMSSEYALFKEELKREDAMSVGLDIKRRKCRIFVDDFQYIRLLGKGGFARVVHVMKRSTKQHYAMKIQSKVALVKFHGMNEGGLELEKTMIANNRNPFIVDLHYSLQTDLTAILVLGLVGGGDLSDIIFTSPKKRLPEELAKIYTYEIGFALNHLHENGVVYRDLKPANVLVDDSGHLKLTDMGLAAPMYVYEGKKAGTGGEDNIKDDGDSTSREKVDSTSAIETAMAEGMQAAEDAPGVESVGVSAVSKLDAAIGDAAADRKARGSLGFQDETNTSSNKESGANGSGSDEGAKGTSTPASDAGGSLRSRQARGSLDSVQENGYDYGGIESVPQNPWELETDKKPIRRKSIVGTRAYLAPEMLEQTFEQERSGYTKKVDYFALGVTVFEMCAGRRPWHDFEPGKGNRSSEIADPFAMDSDNLMKIIQLRQDRKKFPPGFISKLHKVEFPDFFSANLCDLIQNLLERDPEKRFDFEQVKAHKWMDKIDVKKLLDKDASVIPNYIIEGIKNRKNKFLAESMEGDEVMARYKHFEDLMAELKQKDRHHSKLSWGAETVLTDDAQKLFADWDYMSPEAIKFELGMYGYEHDPKLKAVRE</sequence>
<feature type="region of interest" description="Disordered" evidence="10">
    <location>
        <begin position="440"/>
        <end position="462"/>
    </location>
</feature>
<keyword evidence="4 9" id="KW-0547">Nucleotide-binding</keyword>
<feature type="compositionally biased region" description="Basic and acidic residues" evidence="10">
    <location>
        <begin position="446"/>
        <end position="461"/>
    </location>
</feature>
<dbReference type="EC" id="2.7.11.1" evidence="1"/>
<evidence type="ECO:0000256" key="5">
    <source>
        <dbReference type="ARBA" id="ARBA00022777"/>
    </source>
</evidence>
<reference evidence="12 13" key="1">
    <citation type="journal article" date="2023" name="Commun. Biol.">
        <title>Genome analysis of Parmales, the sister group of diatoms, reveals the evolutionary specialization of diatoms from phago-mixotrophs to photoautotrophs.</title>
        <authorList>
            <person name="Ban H."/>
            <person name="Sato S."/>
            <person name="Yoshikawa S."/>
            <person name="Yamada K."/>
            <person name="Nakamura Y."/>
            <person name="Ichinomiya M."/>
            <person name="Sato N."/>
            <person name="Blanc-Mathieu R."/>
            <person name="Endo H."/>
            <person name="Kuwata A."/>
            <person name="Ogata H."/>
        </authorList>
    </citation>
    <scope>NUCLEOTIDE SEQUENCE [LARGE SCALE GENOMIC DNA]</scope>
</reference>
<dbReference type="InterPro" id="IPR008271">
    <property type="entry name" value="Ser/Thr_kinase_AS"/>
</dbReference>
<evidence type="ECO:0000256" key="7">
    <source>
        <dbReference type="ARBA" id="ARBA00047899"/>
    </source>
</evidence>
<dbReference type="PANTHER" id="PTHR24356">
    <property type="entry name" value="SERINE/THREONINE-PROTEIN KINASE"/>
    <property type="match status" value="1"/>
</dbReference>
<evidence type="ECO:0000256" key="9">
    <source>
        <dbReference type="PROSITE-ProRule" id="PRU10141"/>
    </source>
</evidence>
<dbReference type="PANTHER" id="PTHR24356:SF407">
    <property type="entry name" value="RAC SERINE_THREONINE-PROTEIN KINASE"/>
    <property type="match status" value="1"/>
</dbReference>
<name>A0ABQ6M6F7_9STRA</name>
<keyword evidence="3" id="KW-0808">Transferase</keyword>
<evidence type="ECO:0000256" key="1">
    <source>
        <dbReference type="ARBA" id="ARBA00012513"/>
    </source>
</evidence>
<feature type="region of interest" description="Disordered" evidence="10">
    <location>
        <begin position="504"/>
        <end position="579"/>
    </location>
</feature>
<dbReference type="Proteomes" id="UP001165060">
    <property type="component" value="Unassembled WGS sequence"/>
</dbReference>
<keyword evidence="13" id="KW-1185">Reference proteome</keyword>
<evidence type="ECO:0000256" key="8">
    <source>
        <dbReference type="ARBA" id="ARBA00048679"/>
    </source>
</evidence>
<dbReference type="InterPro" id="IPR000719">
    <property type="entry name" value="Prot_kinase_dom"/>
</dbReference>
<feature type="domain" description="Protein kinase" evidence="11">
    <location>
        <begin position="280"/>
        <end position="726"/>
    </location>
</feature>
<dbReference type="PROSITE" id="PS00108">
    <property type="entry name" value="PROTEIN_KINASE_ST"/>
    <property type="match status" value="1"/>
</dbReference>
<dbReference type="EMBL" id="BRYB01001201">
    <property type="protein sequence ID" value="GMI20358.1"/>
    <property type="molecule type" value="Genomic_DNA"/>
</dbReference>
<dbReference type="Pfam" id="PF00069">
    <property type="entry name" value="Pkinase"/>
    <property type="match status" value="2"/>
</dbReference>
<dbReference type="Gene3D" id="1.10.510.10">
    <property type="entry name" value="Transferase(Phosphotransferase) domain 1"/>
    <property type="match status" value="2"/>
</dbReference>
<evidence type="ECO:0000256" key="10">
    <source>
        <dbReference type="SAM" id="MobiDB-lite"/>
    </source>
</evidence>
<evidence type="ECO:0000256" key="6">
    <source>
        <dbReference type="ARBA" id="ARBA00022840"/>
    </source>
</evidence>
<dbReference type="Gene3D" id="1.10.167.10">
    <property type="entry name" value="Regulator of G-protein Signalling 4, domain 2"/>
    <property type="match status" value="1"/>
</dbReference>
<evidence type="ECO:0000313" key="12">
    <source>
        <dbReference type="EMBL" id="GMI20358.1"/>
    </source>
</evidence>
<evidence type="ECO:0000256" key="4">
    <source>
        <dbReference type="ARBA" id="ARBA00022741"/>
    </source>
</evidence>
<proteinExistence type="predicted"/>
<comment type="catalytic activity">
    <reaction evidence="8">
        <text>L-seryl-[protein] + ATP = O-phospho-L-seryl-[protein] + ADP + H(+)</text>
        <dbReference type="Rhea" id="RHEA:17989"/>
        <dbReference type="Rhea" id="RHEA-COMP:9863"/>
        <dbReference type="Rhea" id="RHEA-COMP:11604"/>
        <dbReference type="ChEBI" id="CHEBI:15378"/>
        <dbReference type="ChEBI" id="CHEBI:29999"/>
        <dbReference type="ChEBI" id="CHEBI:30616"/>
        <dbReference type="ChEBI" id="CHEBI:83421"/>
        <dbReference type="ChEBI" id="CHEBI:456216"/>
        <dbReference type="EC" id="2.7.11.1"/>
    </reaction>
</comment>
<comment type="catalytic activity">
    <reaction evidence="7">
        <text>L-threonyl-[protein] + ATP = O-phospho-L-threonyl-[protein] + ADP + H(+)</text>
        <dbReference type="Rhea" id="RHEA:46608"/>
        <dbReference type="Rhea" id="RHEA-COMP:11060"/>
        <dbReference type="Rhea" id="RHEA-COMP:11605"/>
        <dbReference type="ChEBI" id="CHEBI:15378"/>
        <dbReference type="ChEBI" id="CHEBI:30013"/>
        <dbReference type="ChEBI" id="CHEBI:30616"/>
        <dbReference type="ChEBI" id="CHEBI:61977"/>
        <dbReference type="ChEBI" id="CHEBI:456216"/>
        <dbReference type="EC" id="2.7.11.1"/>
    </reaction>
</comment>
<feature type="binding site" evidence="9">
    <location>
        <position position="309"/>
    </location>
    <ligand>
        <name>ATP</name>
        <dbReference type="ChEBI" id="CHEBI:30616"/>
    </ligand>
</feature>
<dbReference type="PROSITE" id="PS00107">
    <property type="entry name" value="PROTEIN_KINASE_ATP"/>
    <property type="match status" value="1"/>
</dbReference>
<dbReference type="InterPro" id="IPR011009">
    <property type="entry name" value="Kinase-like_dom_sf"/>
</dbReference>
<dbReference type="SUPFAM" id="SSF56112">
    <property type="entry name" value="Protein kinase-like (PK-like)"/>
    <property type="match status" value="1"/>
</dbReference>
<dbReference type="PROSITE" id="PS50011">
    <property type="entry name" value="PROTEIN_KINASE_DOM"/>
    <property type="match status" value="1"/>
</dbReference>
<evidence type="ECO:0000259" key="11">
    <source>
        <dbReference type="PROSITE" id="PS50011"/>
    </source>
</evidence>
<keyword evidence="6 9" id="KW-0067">ATP-binding</keyword>
<keyword evidence="5" id="KW-0418">Kinase</keyword>
<dbReference type="SUPFAM" id="SSF48097">
    <property type="entry name" value="Regulator of G-protein signaling, RGS"/>
    <property type="match status" value="1"/>
</dbReference>
<dbReference type="InterPro" id="IPR044926">
    <property type="entry name" value="RGS_subdomain_2"/>
</dbReference>
<evidence type="ECO:0000256" key="2">
    <source>
        <dbReference type="ARBA" id="ARBA00022527"/>
    </source>
</evidence>
<protein>
    <recommendedName>
        <fullName evidence="1">non-specific serine/threonine protein kinase</fullName>
        <ecNumber evidence="1">2.7.11.1</ecNumber>
    </recommendedName>
</protein>
<dbReference type="InterPro" id="IPR036305">
    <property type="entry name" value="RGS_sf"/>
</dbReference>
<gene>
    <name evidence="12" type="ORF">TeGR_g9142</name>
</gene>
<dbReference type="SMART" id="SM00220">
    <property type="entry name" value="S_TKc"/>
    <property type="match status" value="1"/>
</dbReference>
<dbReference type="Gene3D" id="3.30.200.20">
    <property type="entry name" value="Phosphorylase Kinase, domain 1"/>
    <property type="match status" value="1"/>
</dbReference>
<comment type="caution">
    <text evidence="12">The sequence shown here is derived from an EMBL/GenBank/DDBJ whole genome shotgun (WGS) entry which is preliminary data.</text>
</comment>
<evidence type="ECO:0000256" key="3">
    <source>
        <dbReference type="ARBA" id="ARBA00022679"/>
    </source>
</evidence>
<dbReference type="InterPro" id="IPR050236">
    <property type="entry name" value="Ser_Thr_kinase_AGC"/>
</dbReference>
<accession>A0ABQ6M6F7</accession>
<keyword evidence="2" id="KW-0723">Serine/threonine-protein kinase</keyword>
<evidence type="ECO:0000313" key="13">
    <source>
        <dbReference type="Proteomes" id="UP001165060"/>
    </source>
</evidence>
<organism evidence="12 13">
    <name type="scientific">Tetraparma gracilis</name>
    <dbReference type="NCBI Taxonomy" id="2962635"/>
    <lineage>
        <taxon>Eukaryota</taxon>
        <taxon>Sar</taxon>
        <taxon>Stramenopiles</taxon>
        <taxon>Ochrophyta</taxon>
        <taxon>Bolidophyceae</taxon>
        <taxon>Parmales</taxon>
        <taxon>Triparmaceae</taxon>
        <taxon>Tetraparma</taxon>
    </lineage>
</organism>